<dbReference type="InterPro" id="IPR001345">
    <property type="entry name" value="PG/BPGM_mutase_AS"/>
</dbReference>
<keyword evidence="2 4" id="KW-0413">Isomerase</keyword>
<dbReference type="Gene3D" id="3.40.50.1240">
    <property type="entry name" value="Phosphoglycerate mutase-like"/>
    <property type="match status" value="1"/>
</dbReference>
<dbReference type="PANTHER" id="PTHR48100:SF1">
    <property type="entry name" value="HISTIDINE PHOSPHATASE FAMILY PROTEIN-RELATED"/>
    <property type="match status" value="1"/>
</dbReference>
<dbReference type="Proteomes" id="UP000790096">
    <property type="component" value="Unassembled WGS sequence"/>
</dbReference>
<dbReference type="InterPro" id="IPR013078">
    <property type="entry name" value="His_Pase_superF_clade-1"/>
</dbReference>
<reference evidence="4 5" key="1">
    <citation type="submission" date="2020-04" db="EMBL/GenBank/DDBJ databases">
        <title>Genome sequencing of Rosenbergiella species.</title>
        <authorList>
            <person name="Alvarez-Perez S."/>
            <person name="Lievens B."/>
        </authorList>
    </citation>
    <scope>NUCLEOTIDE SEQUENCE [LARGE SCALE GENOMIC DNA]</scope>
    <source>
        <strain evidence="4 5">S61</strain>
    </source>
</reference>
<dbReference type="PROSITE" id="PS00175">
    <property type="entry name" value="PG_MUTASE"/>
    <property type="match status" value="1"/>
</dbReference>
<dbReference type="NCBIfam" id="NF002901">
    <property type="entry name" value="PRK03482.1"/>
    <property type="match status" value="1"/>
</dbReference>
<dbReference type="EC" id="5.4.2.11" evidence="4"/>
<dbReference type="PANTHER" id="PTHR48100">
    <property type="entry name" value="BROAD-SPECIFICITY PHOSPHATASE YOR283W-RELATED"/>
    <property type="match status" value="1"/>
</dbReference>
<protein>
    <submittedName>
        <fullName evidence="4">2,3-diphosphoglycerate-dependent phosphoglycerate mutase GpmB</fullName>
        <ecNumber evidence="4">5.4.2.11</ecNumber>
    </submittedName>
</protein>
<keyword evidence="3" id="KW-1133">Transmembrane helix</keyword>
<keyword evidence="3" id="KW-0812">Transmembrane</keyword>
<feature type="transmembrane region" description="Helical" evidence="3">
    <location>
        <begin position="147"/>
        <end position="168"/>
    </location>
</feature>
<evidence type="ECO:0000313" key="4">
    <source>
        <dbReference type="EMBL" id="MBT0724213.1"/>
    </source>
</evidence>
<keyword evidence="1" id="KW-0324">Glycolysis</keyword>
<proteinExistence type="predicted"/>
<dbReference type="Pfam" id="PF00300">
    <property type="entry name" value="His_Phos_1"/>
    <property type="match status" value="1"/>
</dbReference>
<evidence type="ECO:0000256" key="2">
    <source>
        <dbReference type="ARBA" id="ARBA00023235"/>
    </source>
</evidence>
<evidence type="ECO:0000313" key="5">
    <source>
        <dbReference type="Proteomes" id="UP000790096"/>
    </source>
</evidence>
<evidence type="ECO:0000256" key="3">
    <source>
        <dbReference type="SAM" id="Phobius"/>
    </source>
</evidence>
<dbReference type="InterPro" id="IPR029033">
    <property type="entry name" value="His_PPase_superfam"/>
</dbReference>
<dbReference type="RefSeq" id="WP_214236897.1">
    <property type="nucleotide sequence ID" value="NZ_JABBFR010000007.1"/>
</dbReference>
<dbReference type="CDD" id="cd07067">
    <property type="entry name" value="HP_PGM_like"/>
    <property type="match status" value="1"/>
</dbReference>
<sequence length="215" mass="23652">MQQVLLVRHGETLWNTEQRIQGQSDSALTEQGILQARQTGLRLQHLGITHIISSDLGRTQQTAAIIADYCDCPVLTDSRLREINMGTLEGRVLTSLSQDEEQWRKSLLNGDPAGRIPQGESMEELAQRLREALEATRALPAGSKPVLISHGIALGCLLGTLLGLPAWAERRLRLRNCSVSRVDYQSSSWLAEGWIVESTGDIAHLSVPALDELKA</sequence>
<dbReference type="GO" id="GO:0004619">
    <property type="term" value="F:phosphoglycerate mutase activity"/>
    <property type="evidence" value="ECO:0007669"/>
    <property type="project" value="UniProtKB-EC"/>
</dbReference>
<keyword evidence="5" id="KW-1185">Reference proteome</keyword>
<gene>
    <name evidence="4" type="primary">gpmB</name>
    <name evidence="4" type="ORF">HH682_07125</name>
</gene>
<dbReference type="SUPFAM" id="SSF53254">
    <property type="entry name" value="Phosphoglycerate mutase-like"/>
    <property type="match status" value="1"/>
</dbReference>
<organism evidence="4 5">
    <name type="scientific">Rosenbergiella gaditana</name>
    <dbReference type="NCBI Taxonomy" id="2726987"/>
    <lineage>
        <taxon>Bacteria</taxon>
        <taxon>Pseudomonadati</taxon>
        <taxon>Pseudomonadota</taxon>
        <taxon>Gammaproteobacteria</taxon>
        <taxon>Enterobacterales</taxon>
        <taxon>Erwiniaceae</taxon>
        <taxon>Rosenbergiella</taxon>
    </lineage>
</organism>
<evidence type="ECO:0000256" key="1">
    <source>
        <dbReference type="ARBA" id="ARBA00023152"/>
    </source>
</evidence>
<dbReference type="EMBL" id="JABBFR010000007">
    <property type="protein sequence ID" value="MBT0724213.1"/>
    <property type="molecule type" value="Genomic_DNA"/>
</dbReference>
<dbReference type="SMART" id="SM00855">
    <property type="entry name" value="PGAM"/>
    <property type="match status" value="1"/>
</dbReference>
<dbReference type="InterPro" id="IPR050275">
    <property type="entry name" value="PGM_Phosphatase"/>
</dbReference>
<comment type="caution">
    <text evidence="4">The sequence shown here is derived from an EMBL/GenBank/DDBJ whole genome shotgun (WGS) entry which is preliminary data.</text>
</comment>
<keyword evidence="3" id="KW-0472">Membrane</keyword>
<name>A0ABS5SZL1_9GAMM</name>
<accession>A0ABS5SZL1</accession>